<proteinExistence type="predicted"/>
<evidence type="ECO:0000313" key="2">
    <source>
        <dbReference type="EMBL" id="VYU49689.1"/>
    </source>
</evidence>
<feature type="compositionally biased region" description="Basic residues" evidence="1">
    <location>
        <begin position="1"/>
        <end position="11"/>
    </location>
</feature>
<dbReference type="RefSeq" id="WP_421928960.1">
    <property type="nucleotide sequence ID" value="NZ_CACRUU010000084.1"/>
</dbReference>
<feature type="region of interest" description="Disordered" evidence="1">
    <location>
        <begin position="1"/>
        <end position="29"/>
    </location>
</feature>
<dbReference type="AlphaFoldDB" id="A0A6N3FCP5"/>
<sequence>MNHRQWKKNYKKQYGYNPPAYMDKRKRRKARAQQSLPCAGISVEQITQAMATFTEAVFTAAGNMCNALAQAFSRQAQAFNAVADQYKDDKAGAIHGE</sequence>
<reference evidence="2" key="1">
    <citation type="submission" date="2019-11" db="EMBL/GenBank/DDBJ databases">
        <authorList>
            <person name="Feng L."/>
        </authorList>
    </citation>
    <scope>NUCLEOTIDE SEQUENCE</scope>
    <source>
        <strain evidence="2">RgnavusLFYP36</strain>
    </source>
</reference>
<accession>A0A6N3FCP5</accession>
<organism evidence="2">
    <name type="scientific">Mediterraneibacter gnavus</name>
    <name type="common">Ruminococcus gnavus</name>
    <dbReference type="NCBI Taxonomy" id="33038"/>
    <lineage>
        <taxon>Bacteria</taxon>
        <taxon>Bacillati</taxon>
        <taxon>Bacillota</taxon>
        <taxon>Clostridia</taxon>
        <taxon>Lachnospirales</taxon>
        <taxon>Lachnospiraceae</taxon>
        <taxon>Mediterraneibacter</taxon>
    </lineage>
</organism>
<name>A0A6N3FCP5_MEDGN</name>
<evidence type="ECO:0000256" key="1">
    <source>
        <dbReference type="SAM" id="MobiDB-lite"/>
    </source>
</evidence>
<protein>
    <submittedName>
        <fullName evidence="2">Uncharacterized protein</fullName>
    </submittedName>
</protein>
<gene>
    <name evidence="2" type="ORF">RGLFYP36_01780</name>
</gene>
<dbReference type="EMBL" id="CACRUU010000084">
    <property type="protein sequence ID" value="VYU49689.1"/>
    <property type="molecule type" value="Genomic_DNA"/>
</dbReference>